<dbReference type="PANTHER" id="PTHR22760">
    <property type="entry name" value="GLYCOSYLTRANSFERASE"/>
    <property type="match status" value="1"/>
</dbReference>
<dbReference type="GO" id="GO:0006487">
    <property type="term" value="P:protein N-linked glycosylation"/>
    <property type="evidence" value="ECO:0007669"/>
    <property type="project" value="TreeGrafter"/>
</dbReference>
<evidence type="ECO:0000256" key="8">
    <source>
        <dbReference type="ARBA" id="ARBA00022989"/>
    </source>
</evidence>
<keyword evidence="5" id="KW-0808">Transferase</keyword>
<dbReference type="EMBL" id="UZAG01020774">
    <property type="protein sequence ID" value="VDO47882.1"/>
    <property type="molecule type" value="Genomic_DNA"/>
</dbReference>
<dbReference type="AlphaFoldDB" id="A0A0R3R7T7"/>
<evidence type="ECO:0000313" key="13">
    <source>
        <dbReference type="WBParaSite" id="BTMF_0001609301-mRNA-1"/>
    </source>
</evidence>
<dbReference type="EC" id="2.4.1.-" evidence="10"/>
<keyword evidence="6 10" id="KW-0812">Transmembrane</keyword>
<reference evidence="13" key="1">
    <citation type="submission" date="2017-02" db="UniProtKB">
        <authorList>
            <consortium name="WormBaseParasite"/>
        </authorList>
    </citation>
    <scope>IDENTIFICATION</scope>
</reference>
<feature type="transmembrane region" description="Helical" evidence="10">
    <location>
        <begin position="100"/>
        <end position="117"/>
    </location>
</feature>
<evidence type="ECO:0000256" key="4">
    <source>
        <dbReference type="ARBA" id="ARBA00022676"/>
    </source>
</evidence>
<dbReference type="GO" id="GO:0000026">
    <property type="term" value="F:alpha-1,2-mannosyltransferase activity"/>
    <property type="evidence" value="ECO:0007669"/>
    <property type="project" value="TreeGrafter"/>
</dbReference>
<keyword evidence="4 10" id="KW-0328">Glycosyltransferase</keyword>
<dbReference type="UniPathway" id="UPA00378"/>
<evidence type="ECO:0000256" key="7">
    <source>
        <dbReference type="ARBA" id="ARBA00022824"/>
    </source>
</evidence>
<sequence>MTKKNMSLVKRTSNRIVIRSRLSPTDNVAADEQPSALSPLQANVLWNYPALDSFSKLYIPGGQMDLEWQPSVASIFKIYLCEICLTFTGNPYIRIIRPSIFSIVFSVRISAAMWSIISDCDEVYNYWEPLHLFLYGTGFQTWEYSPVYAIRSYLYILMHYGPAAILKTIFFANKSSVFITMRCVLGLFNVGAEIKMYKALCSRFGNGIARIYVVLTSLSAGMFIARFYFLRNTNQKGLVFGVIY</sequence>
<organism evidence="13">
    <name type="scientific">Brugia timori</name>
    <dbReference type="NCBI Taxonomy" id="42155"/>
    <lineage>
        <taxon>Eukaryota</taxon>
        <taxon>Metazoa</taxon>
        <taxon>Ecdysozoa</taxon>
        <taxon>Nematoda</taxon>
        <taxon>Chromadorea</taxon>
        <taxon>Rhabditida</taxon>
        <taxon>Spirurina</taxon>
        <taxon>Spiruromorpha</taxon>
        <taxon>Filarioidea</taxon>
        <taxon>Onchocercidae</taxon>
        <taxon>Brugia</taxon>
    </lineage>
</organism>
<dbReference type="InterPro" id="IPR005599">
    <property type="entry name" value="GPI_mannosylTrfase"/>
</dbReference>
<dbReference type="WBParaSite" id="BTMF_0001609301-mRNA-1">
    <property type="protein sequence ID" value="BTMF_0001609301-mRNA-1"/>
    <property type="gene ID" value="BTMF_0001609301"/>
</dbReference>
<comment type="subcellular location">
    <subcellularLocation>
        <location evidence="1 10">Endoplasmic reticulum membrane</location>
        <topology evidence="1 10">Multi-pass membrane protein</topology>
    </subcellularLocation>
</comment>
<evidence type="ECO:0000313" key="12">
    <source>
        <dbReference type="Proteomes" id="UP000280834"/>
    </source>
</evidence>
<comment type="pathway">
    <text evidence="2">Protein modification; protein glycosylation.</text>
</comment>
<evidence type="ECO:0000256" key="5">
    <source>
        <dbReference type="ARBA" id="ARBA00022679"/>
    </source>
</evidence>
<dbReference type="PANTHER" id="PTHR22760:SF2">
    <property type="entry name" value="ALPHA-1,2-MANNOSYLTRANSFERASE ALG9"/>
    <property type="match status" value="1"/>
</dbReference>
<comment type="similarity">
    <text evidence="3 10">Belongs to the glycosyltransferase 22 family.</text>
</comment>
<dbReference type="Pfam" id="PF03901">
    <property type="entry name" value="Glyco_transf_22"/>
    <property type="match status" value="1"/>
</dbReference>
<evidence type="ECO:0000256" key="10">
    <source>
        <dbReference type="RuleBase" id="RU363075"/>
    </source>
</evidence>
<keyword evidence="7 10" id="KW-0256">Endoplasmic reticulum</keyword>
<evidence type="ECO:0000313" key="11">
    <source>
        <dbReference type="EMBL" id="VDO47882.1"/>
    </source>
</evidence>
<feature type="transmembrane region" description="Helical" evidence="10">
    <location>
        <begin position="152"/>
        <end position="172"/>
    </location>
</feature>
<accession>A0A0R3R7T7</accession>
<evidence type="ECO:0000256" key="1">
    <source>
        <dbReference type="ARBA" id="ARBA00004477"/>
    </source>
</evidence>
<protein>
    <recommendedName>
        <fullName evidence="10">Mannosyltransferase</fullName>
        <ecNumber evidence="10">2.4.1.-</ecNumber>
    </recommendedName>
</protein>
<feature type="transmembrane region" description="Helical" evidence="10">
    <location>
        <begin position="209"/>
        <end position="229"/>
    </location>
</feature>
<name>A0A0R3R7T7_9BILA</name>
<evidence type="ECO:0000256" key="2">
    <source>
        <dbReference type="ARBA" id="ARBA00004922"/>
    </source>
</evidence>
<gene>
    <name evidence="11" type="ORF">BTMF_LOCUS14075</name>
</gene>
<dbReference type="Proteomes" id="UP000280834">
    <property type="component" value="Unassembled WGS sequence"/>
</dbReference>
<dbReference type="GO" id="GO:0005789">
    <property type="term" value="C:endoplasmic reticulum membrane"/>
    <property type="evidence" value="ECO:0007669"/>
    <property type="project" value="UniProtKB-SubCell"/>
</dbReference>
<keyword evidence="9 10" id="KW-0472">Membrane</keyword>
<reference evidence="11 12" key="2">
    <citation type="submission" date="2018-11" db="EMBL/GenBank/DDBJ databases">
        <authorList>
            <consortium name="Pathogen Informatics"/>
        </authorList>
    </citation>
    <scope>NUCLEOTIDE SEQUENCE [LARGE SCALE GENOMIC DNA]</scope>
</reference>
<comment type="caution">
    <text evidence="10">Lacks conserved residue(s) required for the propagation of feature annotation.</text>
</comment>
<keyword evidence="8 10" id="KW-1133">Transmembrane helix</keyword>
<evidence type="ECO:0000256" key="3">
    <source>
        <dbReference type="ARBA" id="ARBA00007063"/>
    </source>
</evidence>
<dbReference type="STRING" id="42155.A0A0R3R7T7"/>
<proteinExistence type="inferred from homology"/>
<evidence type="ECO:0000256" key="6">
    <source>
        <dbReference type="ARBA" id="ARBA00022692"/>
    </source>
</evidence>
<keyword evidence="12" id="KW-1185">Reference proteome</keyword>
<evidence type="ECO:0000256" key="9">
    <source>
        <dbReference type="ARBA" id="ARBA00023136"/>
    </source>
</evidence>